<dbReference type="InterPro" id="IPR022686">
    <property type="entry name" value="G2P_N"/>
</dbReference>
<proteinExistence type="predicted"/>
<sequence length="351" mass="41066">MNNESESGKSKPWFSSTFDTVGVKLRADGVDLYQLHQLHPKRVVYREGRYRVKSRFGTFAWLRSRRGQGVLFIEASVPKFLTGQNLVGTERLRQGAIELIDKVLARARIELSSEEVRSYRAGDFELTRVDYANHLWCGSKAHALVFMRALHRRTVAKIWNFTQYRRQTLYWSKDSKRWTMKAYLKALELKKRPMGSQVRARKTLTQKAEGMIRFELTLRGQELKRLGLNRPETWTPENARELLTERVKAVLPQEGQVIDLRGMEQLGDRTRIRLELFLLGQTAAFDQYERAKLDDRRDIREHTGFDIDSVLTPSEQHESMKTLLQMFEQGWGFRSREAKWEDMKQGKLGPV</sequence>
<dbReference type="Proteomes" id="UP000651050">
    <property type="component" value="Unassembled WGS sequence"/>
</dbReference>
<dbReference type="GO" id="GO:0006260">
    <property type="term" value="P:DNA replication"/>
    <property type="evidence" value="ECO:0007669"/>
    <property type="project" value="InterPro"/>
</dbReference>
<gene>
    <name evidence="2" type="ORF">I5803_10155</name>
</gene>
<evidence type="ECO:0000313" key="2">
    <source>
        <dbReference type="EMBL" id="MBG9388384.1"/>
    </source>
</evidence>
<feature type="domain" description="Replication-associated protein G2P N-terminal" evidence="1">
    <location>
        <begin position="67"/>
        <end position="235"/>
    </location>
</feature>
<organism evidence="2 3">
    <name type="scientific">Caenimonas aquaedulcis</name>
    <dbReference type="NCBI Taxonomy" id="2793270"/>
    <lineage>
        <taxon>Bacteria</taxon>
        <taxon>Pseudomonadati</taxon>
        <taxon>Pseudomonadota</taxon>
        <taxon>Betaproteobacteria</taxon>
        <taxon>Burkholderiales</taxon>
        <taxon>Comamonadaceae</taxon>
        <taxon>Caenimonas</taxon>
    </lineage>
</organism>
<keyword evidence="3" id="KW-1185">Reference proteome</keyword>
<evidence type="ECO:0000313" key="3">
    <source>
        <dbReference type="Proteomes" id="UP000651050"/>
    </source>
</evidence>
<dbReference type="AlphaFoldDB" id="A0A931MH36"/>
<accession>A0A931MH36</accession>
<name>A0A931MH36_9BURK</name>
<evidence type="ECO:0000259" key="1">
    <source>
        <dbReference type="Pfam" id="PF05144"/>
    </source>
</evidence>
<reference evidence="2" key="1">
    <citation type="submission" date="2020-11" db="EMBL/GenBank/DDBJ databases">
        <title>Bacterial whole genome sequence for Caenimonas sp. DR4.4.</title>
        <authorList>
            <person name="Le V."/>
            <person name="Ko S.-R."/>
            <person name="Ahn C.-Y."/>
            <person name="Oh H.-M."/>
        </authorList>
    </citation>
    <scope>NUCLEOTIDE SEQUENCE</scope>
    <source>
        <strain evidence="2">DR4.4</strain>
    </source>
</reference>
<dbReference type="InterPro" id="IPR006516">
    <property type="entry name" value="G2P"/>
</dbReference>
<dbReference type="RefSeq" id="WP_196986251.1">
    <property type="nucleotide sequence ID" value="NZ_JADWYS010000001.1"/>
</dbReference>
<comment type="caution">
    <text evidence="2">The sequence shown here is derived from an EMBL/GenBank/DDBJ whole genome shotgun (WGS) entry which is preliminary data.</text>
</comment>
<dbReference type="Pfam" id="PF05144">
    <property type="entry name" value="Phage_CRI"/>
    <property type="match status" value="1"/>
</dbReference>
<dbReference type="NCBIfam" id="TIGR01629">
    <property type="entry name" value="rep_II_X"/>
    <property type="match status" value="1"/>
</dbReference>
<protein>
    <recommendedName>
        <fullName evidence="1">Replication-associated protein G2P N-terminal domain-containing protein</fullName>
    </recommendedName>
</protein>
<dbReference type="EMBL" id="JADWYS010000001">
    <property type="protein sequence ID" value="MBG9388384.1"/>
    <property type="molecule type" value="Genomic_DNA"/>
</dbReference>